<proteinExistence type="predicted"/>
<sequence length="106" mass="12654">MTYGNNNFHAEAYTATFRIGMFSSEKKYYYSSIAVKLKRRIVDHLAIGCKILGYNYTSRHNRFFNVYIFYCLINIDSNDQKNCDHILFKNLSRMKERKSVSNWNKN</sequence>
<comment type="caution">
    <text evidence="1">The sequence shown here is derived from an EMBL/GenBank/DDBJ whole genome shotgun (WGS) entry which is preliminary data.</text>
</comment>
<evidence type="ECO:0000313" key="2">
    <source>
        <dbReference type="Proteomes" id="UP001516464"/>
    </source>
</evidence>
<evidence type="ECO:0000313" key="1">
    <source>
        <dbReference type="EMBL" id="KAF7680940.1"/>
    </source>
</evidence>
<organism evidence="1 2">
    <name type="scientific">Astathelohania contejeani</name>
    <dbReference type="NCBI Taxonomy" id="164912"/>
    <lineage>
        <taxon>Eukaryota</taxon>
        <taxon>Fungi</taxon>
        <taxon>Fungi incertae sedis</taxon>
        <taxon>Microsporidia</taxon>
        <taxon>Astathelohaniidae</taxon>
        <taxon>Astathelohania</taxon>
    </lineage>
</organism>
<keyword evidence="2" id="KW-1185">Reference proteome</keyword>
<name>A0ABQ7HW13_9MICR</name>
<dbReference type="EMBL" id="SBIQ01000310">
    <property type="protein sequence ID" value="KAF7680940.1"/>
    <property type="molecule type" value="Genomic_DNA"/>
</dbReference>
<dbReference type="Proteomes" id="UP001516464">
    <property type="component" value="Unassembled WGS sequence"/>
</dbReference>
<accession>A0ABQ7HW13</accession>
<reference evidence="1 2" key="1">
    <citation type="submission" date="2019-01" db="EMBL/GenBank/DDBJ databases">
        <title>Genomes sequencing and comparative genomics of infectious freshwater microsporidia, Cucumispora dikerogammari and Thelohania contejeani.</title>
        <authorList>
            <person name="Cormier A."/>
            <person name="Giraud I."/>
            <person name="Wattier R."/>
            <person name="Teixeira M."/>
            <person name="Grandjean F."/>
            <person name="Rigaud T."/>
            <person name="Cordaux R."/>
        </authorList>
    </citation>
    <scope>NUCLEOTIDE SEQUENCE [LARGE SCALE GENOMIC DNA]</scope>
    <source>
        <strain evidence="1">T1</strain>
        <tissue evidence="1">Spores</tissue>
    </source>
</reference>
<protein>
    <submittedName>
        <fullName evidence="1">Uncharacterized protein</fullName>
    </submittedName>
</protein>
<gene>
    <name evidence="1" type="ORF">TCON_2442</name>
</gene>